<dbReference type="AlphaFoldDB" id="A0A1H2AGC1"/>
<name>A0A1H2AGC1_9ACTN</name>
<evidence type="ECO:0000313" key="2">
    <source>
        <dbReference type="EMBL" id="SDT45028.1"/>
    </source>
</evidence>
<gene>
    <name evidence="2" type="ORF">SAMN04489716_3849</name>
</gene>
<accession>A0A1H2AGC1</accession>
<dbReference type="Proteomes" id="UP000198688">
    <property type="component" value="Chromosome I"/>
</dbReference>
<keyword evidence="1" id="KW-0472">Membrane</keyword>
<keyword evidence="3" id="KW-1185">Reference proteome</keyword>
<keyword evidence="1" id="KW-0812">Transmembrane</keyword>
<dbReference type="EMBL" id="LT629758">
    <property type="protein sequence ID" value="SDT45028.1"/>
    <property type="molecule type" value="Genomic_DNA"/>
</dbReference>
<sequence length="84" mass="8941">MTTNQTTIETAPDKIQAVTEEAGQKAIKARSRATAAVRRNPKKSATATTVVLLAAAAAAVLLTRRRSAKATAQNRSRLAQLLNR</sequence>
<protein>
    <submittedName>
        <fullName evidence="2">Uncharacterized protein</fullName>
    </submittedName>
</protein>
<feature type="transmembrane region" description="Helical" evidence="1">
    <location>
        <begin position="45"/>
        <end position="63"/>
    </location>
</feature>
<dbReference type="RefSeq" id="WP_092545905.1">
    <property type="nucleotide sequence ID" value="NZ_BOMJ01000055.1"/>
</dbReference>
<keyword evidence="1" id="KW-1133">Transmembrane helix</keyword>
<evidence type="ECO:0000256" key="1">
    <source>
        <dbReference type="SAM" id="Phobius"/>
    </source>
</evidence>
<organism evidence="2 3">
    <name type="scientific">Actinoplanes derwentensis</name>
    <dbReference type="NCBI Taxonomy" id="113562"/>
    <lineage>
        <taxon>Bacteria</taxon>
        <taxon>Bacillati</taxon>
        <taxon>Actinomycetota</taxon>
        <taxon>Actinomycetes</taxon>
        <taxon>Micromonosporales</taxon>
        <taxon>Micromonosporaceae</taxon>
        <taxon>Actinoplanes</taxon>
    </lineage>
</organism>
<evidence type="ECO:0000313" key="3">
    <source>
        <dbReference type="Proteomes" id="UP000198688"/>
    </source>
</evidence>
<proteinExistence type="predicted"/>
<reference evidence="2 3" key="1">
    <citation type="submission" date="2016-10" db="EMBL/GenBank/DDBJ databases">
        <authorList>
            <person name="de Groot N.N."/>
        </authorList>
    </citation>
    <scope>NUCLEOTIDE SEQUENCE [LARGE SCALE GENOMIC DNA]</scope>
    <source>
        <strain evidence="2 3">DSM 43941</strain>
    </source>
</reference>